<organism evidence="2 3">
    <name type="scientific">Ficus carica</name>
    <name type="common">Common fig</name>
    <dbReference type="NCBI Taxonomy" id="3494"/>
    <lineage>
        <taxon>Eukaryota</taxon>
        <taxon>Viridiplantae</taxon>
        <taxon>Streptophyta</taxon>
        <taxon>Embryophyta</taxon>
        <taxon>Tracheophyta</taxon>
        <taxon>Spermatophyta</taxon>
        <taxon>Magnoliopsida</taxon>
        <taxon>eudicotyledons</taxon>
        <taxon>Gunneridae</taxon>
        <taxon>Pentapetalae</taxon>
        <taxon>rosids</taxon>
        <taxon>fabids</taxon>
        <taxon>Rosales</taxon>
        <taxon>Moraceae</taxon>
        <taxon>Ficeae</taxon>
        <taxon>Ficus</taxon>
    </lineage>
</organism>
<proteinExistence type="predicted"/>
<dbReference type="Proteomes" id="UP001187192">
    <property type="component" value="Unassembled WGS sequence"/>
</dbReference>
<comment type="caution">
    <text evidence="2">The sequence shown here is derived from an EMBL/GenBank/DDBJ whole genome shotgun (WGS) entry which is preliminary data.</text>
</comment>
<name>A0AA88DSW8_FICCA</name>
<evidence type="ECO:0000313" key="3">
    <source>
        <dbReference type="Proteomes" id="UP001187192"/>
    </source>
</evidence>
<gene>
    <name evidence="2" type="ORF">TIFTF001_029664</name>
</gene>
<accession>A0AA88DSW8</accession>
<protein>
    <submittedName>
        <fullName evidence="2">Uncharacterized protein</fullName>
    </submittedName>
</protein>
<dbReference type="EMBL" id="BTGU01000100">
    <property type="protein sequence ID" value="GMN60571.1"/>
    <property type="molecule type" value="Genomic_DNA"/>
</dbReference>
<reference evidence="2" key="1">
    <citation type="submission" date="2023-07" db="EMBL/GenBank/DDBJ databases">
        <title>draft genome sequence of fig (Ficus carica).</title>
        <authorList>
            <person name="Takahashi T."/>
            <person name="Nishimura K."/>
        </authorList>
    </citation>
    <scope>NUCLEOTIDE SEQUENCE</scope>
</reference>
<evidence type="ECO:0000313" key="2">
    <source>
        <dbReference type="EMBL" id="GMN60571.1"/>
    </source>
</evidence>
<dbReference type="AlphaFoldDB" id="A0AA88DSW8"/>
<feature type="region of interest" description="Disordered" evidence="1">
    <location>
        <begin position="24"/>
        <end position="68"/>
    </location>
</feature>
<sequence>MENLGSKFKIERYHLILIGPSSYQEPQTEEGYHPILIGPSSYQEPPIEAPSEGALPPADHMEFSSVQS</sequence>
<keyword evidence="3" id="KW-1185">Reference proteome</keyword>
<evidence type="ECO:0000256" key="1">
    <source>
        <dbReference type="SAM" id="MobiDB-lite"/>
    </source>
</evidence>